<dbReference type="EMBL" id="LLYA01000001">
    <property type="protein sequence ID" value="KRR30272.1"/>
    <property type="molecule type" value="Genomic_DNA"/>
</dbReference>
<feature type="region of interest" description="Disordered" evidence="1">
    <location>
        <begin position="17"/>
        <end position="51"/>
    </location>
</feature>
<dbReference type="Proteomes" id="UP000052023">
    <property type="component" value="Unassembled WGS sequence"/>
</dbReference>
<proteinExistence type="predicted"/>
<gene>
    <name evidence="2" type="ORF">CQ13_01000</name>
</gene>
<evidence type="ECO:0000256" key="1">
    <source>
        <dbReference type="SAM" id="MobiDB-lite"/>
    </source>
</evidence>
<evidence type="ECO:0000313" key="2">
    <source>
        <dbReference type="EMBL" id="KRR30272.1"/>
    </source>
</evidence>
<organism evidence="2 3">
    <name type="scientific">Bradyrhizobium retamae</name>
    <dbReference type="NCBI Taxonomy" id="1300035"/>
    <lineage>
        <taxon>Bacteria</taxon>
        <taxon>Pseudomonadati</taxon>
        <taxon>Pseudomonadota</taxon>
        <taxon>Alphaproteobacteria</taxon>
        <taxon>Hyphomicrobiales</taxon>
        <taxon>Nitrobacteraceae</taxon>
        <taxon>Bradyrhizobium</taxon>
    </lineage>
</organism>
<protein>
    <submittedName>
        <fullName evidence="2">Uncharacterized protein</fullName>
    </submittedName>
</protein>
<evidence type="ECO:0000313" key="3">
    <source>
        <dbReference type="Proteomes" id="UP000052023"/>
    </source>
</evidence>
<sequence length="118" mass="12343">MRGHRICDPLQEGRALISGDMPSIAPSSVRQPQHRRPGGLDPRHRPFRLPAGGLGAGSGVLLDTNGEIGRVSISVILVPFPRRAKAEPTEGPAPASTSCCKLANLPIYPLHGGELGVG</sequence>
<name>A0A0R3NJI8_9BRAD</name>
<reference evidence="2 3" key="1">
    <citation type="submission" date="2014-03" db="EMBL/GenBank/DDBJ databases">
        <title>Bradyrhizobium valentinum sp. nov., isolated from effective nodules of Lupinus mariae-josephae, a lupine endemic of basic-lime soils in Eastern Spain.</title>
        <authorList>
            <person name="Duran D."/>
            <person name="Rey L."/>
            <person name="Navarro A."/>
            <person name="Busquets A."/>
            <person name="Imperial J."/>
            <person name="Ruiz-Argueso T."/>
        </authorList>
    </citation>
    <scope>NUCLEOTIDE SEQUENCE [LARGE SCALE GENOMIC DNA]</scope>
    <source>
        <strain evidence="2 3">Ro19</strain>
    </source>
</reference>
<dbReference type="AlphaFoldDB" id="A0A0R3NJI8"/>
<keyword evidence="3" id="KW-1185">Reference proteome</keyword>
<accession>A0A0R3NJI8</accession>
<comment type="caution">
    <text evidence="2">The sequence shown here is derived from an EMBL/GenBank/DDBJ whole genome shotgun (WGS) entry which is preliminary data.</text>
</comment>